<reference evidence="2" key="1">
    <citation type="submission" date="2014-05" db="EMBL/GenBank/DDBJ databases">
        <title>The transcriptome of the halophilic microalga Tetraselmis sp. GSL018 isolated from the Great Salt Lake, Utah.</title>
        <authorList>
            <person name="Jinkerson R.E."/>
            <person name="D'Adamo S."/>
            <person name="Posewitz M.C."/>
        </authorList>
    </citation>
    <scope>NUCLEOTIDE SEQUENCE</scope>
    <source>
        <strain evidence="2">GSL018</strain>
    </source>
</reference>
<feature type="non-terminal residue" evidence="2">
    <location>
        <position position="85"/>
    </location>
</feature>
<accession>A0A061RR25</accession>
<dbReference type="EMBL" id="GBEZ01010318">
    <property type="protein sequence ID" value="JAC75347.1"/>
    <property type="molecule type" value="Transcribed_RNA"/>
</dbReference>
<feature type="compositionally biased region" description="Basic and acidic residues" evidence="1">
    <location>
        <begin position="12"/>
        <end position="21"/>
    </location>
</feature>
<name>A0A061RR25_9CHLO</name>
<feature type="non-terminal residue" evidence="2">
    <location>
        <position position="1"/>
    </location>
</feature>
<organism evidence="2">
    <name type="scientific">Tetraselmis sp. GSL018</name>
    <dbReference type="NCBI Taxonomy" id="582737"/>
    <lineage>
        <taxon>Eukaryota</taxon>
        <taxon>Viridiplantae</taxon>
        <taxon>Chlorophyta</taxon>
        <taxon>core chlorophytes</taxon>
        <taxon>Chlorodendrophyceae</taxon>
        <taxon>Chlorodendrales</taxon>
        <taxon>Chlorodendraceae</taxon>
        <taxon>Tetraselmis</taxon>
    </lineage>
</organism>
<sequence length="85" mass="9037">TPAGGIIGAWKRRGESQRKGAMEQSSIRNLLGRANCPQEHSGDLLQAKGPLLPHGKLAKSSKLSAENQTRPSRPTAALPMSPTHC</sequence>
<feature type="compositionally biased region" description="Polar residues" evidence="1">
    <location>
        <begin position="61"/>
        <end position="72"/>
    </location>
</feature>
<protein>
    <submittedName>
        <fullName evidence="2">Uncharacterized protein</fullName>
    </submittedName>
</protein>
<feature type="region of interest" description="Disordered" evidence="1">
    <location>
        <begin position="39"/>
        <end position="85"/>
    </location>
</feature>
<dbReference type="AlphaFoldDB" id="A0A061RR25"/>
<feature type="region of interest" description="Disordered" evidence="1">
    <location>
        <begin position="1"/>
        <end position="25"/>
    </location>
</feature>
<evidence type="ECO:0000256" key="1">
    <source>
        <dbReference type="SAM" id="MobiDB-lite"/>
    </source>
</evidence>
<proteinExistence type="predicted"/>
<evidence type="ECO:0000313" key="2">
    <source>
        <dbReference type="EMBL" id="JAC75347.1"/>
    </source>
</evidence>
<gene>
    <name evidence="2" type="ORF">TSPGSL018_23357</name>
</gene>